<evidence type="ECO:0000313" key="3">
    <source>
        <dbReference type="RefSeq" id="XP_033460683.1"/>
    </source>
</evidence>
<sequence length="87" mass="9284">MSPPVHTLFTLIHHMLALRAIACSSTHHIHKVCLAASVRAAGSSRLDVDESTPDVQSRRLAPTFRNSGRACQASTGVMPDIPCHANG</sequence>
<dbReference type="RefSeq" id="XP_033460683.1">
    <property type="nucleotide sequence ID" value="XM_033604702.1"/>
</dbReference>
<evidence type="ECO:0000256" key="1">
    <source>
        <dbReference type="SAM" id="SignalP"/>
    </source>
</evidence>
<accession>A0A6J3MA09</accession>
<reference evidence="3" key="1">
    <citation type="submission" date="2020-01" db="EMBL/GenBank/DDBJ databases">
        <authorList>
            <consortium name="DOE Joint Genome Institute"/>
            <person name="Haridas S."/>
            <person name="Albert R."/>
            <person name="Binder M."/>
            <person name="Bloem J."/>
            <person name="Labutti K."/>
            <person name="Salamov A."/>
            <person name="Andreopoulos B."/>
            <person name="Baker S.E."/>
            <person name="Barry K."/>
            <person name="Bills G."/>
            <person name="Bluhm B.H."/>
            <person name="Cannon C."/>
            <person name="Castanera R."/>
            <person name="Culley D.E."/>
            <person name="Daum C."/>
            <person name="Ezra D."/>
            <person name="Gonzalez J.B."/>
            <person name="Henrissat B."/>
            <person name="Kuo A."/>
            <person name="Liang C."/>
            <person name="Lipzen A."/>
            <person name="Lutzoni F."/>
            <person name="Magnuson J."/>
            <person name="Mondo S."/>
            <person name="Nolan M."/>
            <person name="Ohm R."/>
            <person name="Pangilinan J."/>
            <person name="Park H.-J."/>
            <person name="Ramirez L."/>
            <person name="Alfaro M."/>
            <person name="Sun H."/>
            <person name="Tritt A."/>
            <person name="Yoshinaga Y."/>
            <person name="Zwiers L.-H."/>
            <person name="Turgeon B.G."/>
            <person name="Goodwin S.B."/>
            <person name="Spatafora J.W."/>
            <person name="Crous P.W."/>
            <person name="Grigoriev I.V."/>
        </authorList>
    </citation>
    <scope>NUCLEOTIDE SEQUENCE</scope>
    <source>
        <strain evidence="3">CBS 342.82</strain>
    </source>
</reference>
<name>A0A6J3MA09_9PEZI</name>
<keyword evidence="2" id="KW-1185">Reference proteome</keyword>
<dbReference type="Proteomes" id="UP000504637">
    <property type="component" value="Unplaced"/>
</dbReference>
<organism evidence="3">
    <name type="scientific">Dissoconium aciculare CBS 342.82</name>
    <dbReference type="NCBI Taxonomy" id="1314786"/>
    <lineage>
        <taxon>Eukaryota</taxon>
        <taxon>Fungi</taxon>
        <taxon>Dikarya</taxon>
        <taxon>Ascomycota</taxon>
        <taxon>Pezizomycotina</taxon>
        <taxon>Dothideomycetes</taxon>
        <taxon>Dothideomycetidae</taxon>
        <taxon>Mycosphaerellales</taxon>
        <taxon>Dissoconiaceae</taxon>
        <taxon>Dissoconium</taxon>
    </lineage>
</organism>
<protein>
    <recommendedName>
        <fullName evidence="4">Secreted protein</fullName>
    </recommendedName>
</protein>
<dbReference type="AlphaFoldDB" id="A0A6J3MA09"/>
<evidence type="ECO:0008006" key="4">
    <source>
        <dbReference type="Google" id="ProtNLM"/>
    </source>
</evidence>
<proteinExistence type="predicted"/>
<feature type="chain" id="PRO_5026923827" description="Secreted protein" evidence="1">
    <location>
        <begin position="23"/>
        <end position="87"/>
    </location>
</feature>
<feature type="signal peptide" evidence="1">
    <location>
        <begin position="1"/>
        <end position="22"/>
    </location>
</feature>
<evidence type="ECO:0000313" key="2">
    <source>
        <dbReference type="Proteomes" id="UP000504637"/>
    </source>
</evidence>
<gene>
    <name evidence="3" type="ORF">K489DRAFT_379638</name>
</gene>
<keyword evidence="1" id="KW-0732">Signal</keyword>
<reference evidence="3" key="3">
    <citation type="submission" date="2025-08" db="UniProtKB">
        <authorList>
            <consortium name="RefSeq"/>
        </authorList>
    </citation>
    <scope>IDENTIFICATION</scope>
    <source>
        <strain evidence="3">CBS 342.82</strain>
    </source>
</reference>
<dbReference type="GeneID" id="54362502"/>
<reference evidence="3" key="2">
    <citation type="submission" date="2020-04" db="EMBL/GenBank/DDBJ databases">
        <authorList>
            <consortium name="NCBI Genome Project"/>
        </authorList>
    </citation>
    <scope>NUCLEOTIDE SEQUENCE</scope>
    <source>
        <strain evidence="3">CBS 342.82</strain>
    </source>
</reference>